<dbReference type="EMBL" id="AWUE01021122">
    <property type="protein sequence ID" value="OMO63441.1"/>
    <property type="molecule type" value="Genomic_DNA"/>
</dbReference>
<dbReference type="AlphaFoldDB" id="A0A1R3GZJ6"/>
<name>A0A1R3GZJ6_9ROSI</name>
<sequence length="31" mass="3484">MAKKTPKTTNPFQPQIDLKADCATLPHMEID</sequence>
<evidence type="ECO:0000313" key="2">
    <source>
        <dbReference type="Proteomes" id="UP000187203"/>
    </source>
</evidence>
<comment type="caution">
    <text evidence="1">The sequence shown here is derived from an EMBL/GenBank/DDBJ whole genome shotgun (WGS) entry which is preliminary data.</text>
</comment>
<gene>
    <name evidence="1" type="ORF">COLO4_32448</name>
</gene>
<dbReference type="Proteomes" id="UP000187203">
    <property type="component" value="Unassembled WGS sequence"/>
</dbReference>
<keyword evidence="2" id="KW-1185">Reference proteome</keyword>
<proteinExistence type="predicted"/>
<organism evidence="1 2">
    <name type="scientific">Corchorus olitorius</name>
    <dbReference type="NCBI Taxonomy" id="93759"/>
    <lineage>
        <taxon>Eukaryota</taxon>
        <taxon>Viridiplantae</taxon>
        <taxon>Streptophyta</taxon>
        <taxon>Embryophyta</taxon>
        <taxon>Tracheophyta</taxon>
        <taxon>Spermatophyta</taxon>
        <taxon>Magnoliopsida</taxon>
        <taxon>eudicotyledons</taxon>
        <taxon>Gunneridae</taxon>
        <taxon>Pentapetalae</taxon>
        <taxon>rosids</taxon>
        <taxon>malvids</taxon>
        <taxon>Malvales</taxon>
        <taxon>Malvaceae</taxon>
        <taxon>Grewioideae</taxon>
        <taxon>Apeibeae</taxon>
        <taxon>Corchorus</taxon>
    </lineage>
</organism>
<reference evidence="2" key="1">
    <citation type="submission" date="2013-09" db="EMBL/GenBank/DDBJ databases">
        <title>Corchorus olitorius genome sequencing.</title>
        <authorList>
            <person name="Alam M."/>
            <person name="Haque M.S."/>
            <person name="Islam M.S."/>
            <person name="Emdad E.M."/>
            <person name="Islam M.M."/>
            <person name="Ahmed B."/>
            <person name="Halim A."/>
            <person name="Hossen Q.M.M."/>
            <person name="Hossain M.Z."/>
            <person name="Ahmed R."/>
            <person name="Khan M.M."/>
            <person name="Islam R."/>
            <person name="Rashid M.M."/>
            <person name="Khan S.A."/>
            <person name="Rahman M.S."/>
            <person name="Alam M."/>
            <person name="Yahiya A.S."/>
            <person name="Khan M.S."/>
            <person name="Azam M.S."/>
            <person name="Haque T."/>
            <person name="Lashkar M.Z.H."/>
            <person name="Akhand A.I."/>
            <person name="Morshed G."/>
            <person name="Roy S."/>
            <person name="Uddin K.S."/>
            <person name="Rabeya T."/>
            <person name="Hossain A.S."/>
            <person name="Chowdhury A."/>
            <person name="Snigdha A.R."/>
            <person name="Mortoza M.S."/>
            <person name="Matin S.A."/>
            <person name="Hoque S.M.E."/>
            <person name="Islam M.K."/>
            <person name="Roy D.K."/>
            <person name="Haider R."/>
            <person name="Moosa M.M."/>
            <person name="Elias S.M."/>
            <person name="Hasan A.M."/>
            <person name="Jahan S."/>
            <person name="Shafiuddin M."/>
            <person name="Mahmood N."/>
            <person name="Shommy N.S."/>
        </authorList>
    </citation>
    <scope>NUCLEOTIDE SEQUENCE [LARGE SCALE GENOMIC DNA]</scope>
    <source>
        <strain evidence="2">cv. O-4</strain>
    </source>
</reference>
<evidence type="ECO:0000313" key="1">
    <source>
        <dbReference type="EMBL" id="OMO63441.1"/>
    </source>
</evidence>
<accession>A0A1R3GZJ6</accession>
<protein>
    <submittedName>
        <fullName evidence="1">Uncharacterized protein</fullName>
    </submittedName>
</protein>